<keyword evidence="4 7" id="KW-0812">Transmembrane</keyword>
<sequence length="482" mass="53322">MSLRDKTAIGVKWTTFSTVFNALLNLVQMAVLARLLSPVDFGLMGMVLIVVGFGQIFSDMGVSSAIIYRQDTTREQLSSLYWLNVISGVVACGALIVFNPFIVSFYSEPRLNNLIHLASLIFLITPFGQQYQILLQKDLQFNRLAGITILGGFANAVVAILLALWGAGVYALIGGQLANSGARVMALILTHHNRWRPSFHFARKDLKGYLGFGFYQMGDKTANYFNVYLIQILLGSMLGARALGYYTLAFDIIFKPVMAITPILTRVAFPVFSKIQENKLRMKRGYIKLLQLLSSVNFPITLGIAAVAPMAIPMIYGEQWMQSVVLIQILAGSAVLRSCGSPVSALLLGNGKAAWGFLWSVGTMVCQFPALYLGVKLGGAVGAAIAFLFLTCVFSAFSYILLIRRLLGPCLQEYLGSMWPALWMSMVMALCVFFINITLHNIRQFPMLMLQIMCGTGVYYALMFFSQKTLTLELIGLLWKKK</sequence>
<comment type="subcellular location">
    <subcellularLocation>
        <location evidence="1">Cell membrane</location>
        <topology evidence="1">Multi-pass membrane protein</topology>
    </subcellularLocation>
</comment>
<organism evidence="8">
    <name type="scientific">uncultured Desulfobacterium sp</name>
    <dbReference type="NCBI Taxonomy" id="201089"/>
    <lineage>
        <taxon>Bacteria</taxon>
        <taxon>Pseudomonadati</taxon>
        <taxon>Thermodesulfobacteriota</taxon>
        <taxon>Desulfobacteria</taxon>
        <taxon>Desulfobacterales</taxon>
        <taxon>Desulfobacteriaceae</taxon>
        <taxon>Desulfobacterium</taxon>
        <taxon>environmental samples</taxon>
    </lineage>
</organism>
<feature type="transmembrane region" description="Helical" evidence="7">
    <location>
        <begin position="114"/>
        <end position="132"/>
    </location>
</feature>
<feature type="transmembrane region" description="Helical" evidence="7">
    <location>
        <begin position="41"/>
        <end position="68"/>
    </location>
</feature>
<evidence type="ECO:0000256" key="6">
    <source>
        <dbReference type="ARBA" id="ARBA00023136"/>
    </source>
</evidence>
<evidence type="ECO:0000256" key="2">
    <source>
        <dbReference type="ARBA" id="ARBA00007430"/>
    </source>
</evidence>
<evidence type="ECO:0000256" key="4">
    <source>
        <dbReference type="ARBA" id="ARBA00022692"/>
    </source>
</evidence>
<feature type="transmembrane region" description="Helical" evidence="7">
    <location>
        <begin position="355"/>
        <end position="375"/>
    </location>
</feature>
<keyword evidence="3" id="KW-1003">Cell membrane</keyword>
<feature type="transmembrane region" description="Helical" evidence="7">
    <location>
        <begin position="144"/>
        <end position="164"/>
    </location>
</feature>
<dbReference type="Pfam" id="PF13440">
    <property type="entry name" value="Polysacc_synt_3"/>
    <property type="match status" value="1"/>
</dbReference>
<feature type="transmembrane region" description="Helical" evidence="7">
    <location>
        <begin position="324"/>
        <end position="348"/>
    </location>
</feature>
<protein>
    <submittedName>
        <fullName evidence="8">Polysaccharide biosynthesis protein</fullName>
    </submittedName>
</protein>
<keyword evidence="5 7" id="KW-1133">Transmembrane helix</keyword>
<accession>A0A445MYN3</accession>
<evidence type="ECO:0000256" key="3">
    <source>
        <dbReference type="ARBA" id="ARBA00022475"/>
    </source>
</evidence>
<feature type="transmembrane region" description="Helical" evidence="7">
    <location>
        <begin position="225"/>
        <end position="246"/>
    </location>
</feature>
<feature type="transmembrane region" description="Helical" evidence="7">
    <location>
        <begin position="414"/>
        <end position="437"/>
    </location>
</feature>
<evidence type="ECO:0000256" key="1">
    <source>
        <dbReference type="ARBA" id="ARBA00004651"/>
    </source>
</evidence>
<reference evidence="8" key="1">
    <citation type="submission" date="2018-01" db="EMBL/GenBank/DDBJ databases">
        <authorList>
            <person name="Regsiter A."/>
            <person name="William W."/>
        </authorList>
    </citation>
    <scope>NUCLEOTIDE SEQUENCE</scope>
    <source>
        <strain evidence="8">TRIP AH-1</strain>
    </source>
</reference>
<gene>
    <name evidence="8" type="ORF">PITCH_A270003</name>
</gene>
<dbReference type="PANTHER" id="PTHR30250:SF10">
    <property type="entry name" value="LIPOPOLYSACCHARIDE BIOSYNTHESIS PROTEIN WZXC"/>
    <property type="match status" value="1"/>
</dbReference>
<name>A0A445MYN3_9BACT</name>
<evidence type="ECO:0000256" key="5">
    <source>
        <dbReference type="ARBA" id="ARBA00022989"/>
    </source>
</evidence>
<feature type="transmembrane region" description="Helical" evidence="7">
    <location>
        <begin position="80"/>
        <end position="102"/>
    </location>
</feature>
<dbReference type="AlphaFoldDB" id="A0A445MYN3"/>
<dbReference type="GO" id="GO:0005886">
    <property type="term" value="C:plasma membrane"/>
    <property type="evidence" value="ECO:0007669"/>
    <property type="project" value="UniProtKB-SubCell"/>
</dbReference>
<comment type="similarity">
    <text evidence="2">Belongs to the polysaccharide synthase family.</text>
</comment>
<feature type="transmembrane region" description="Helical" evidence="7">
    <location>
        <begin position="12"/>
        <end position="35"/>
    </location>
</feature>
<evidence type="ECO:0000313" key="8">
    <source>
        <dbReference type="EMBL" id="SPD74597.1"/>
    </source>
</evidence>
<dbReference type="NCBIfam" id="NF007773">
    <property type="entry name" value="PRK10459.1"/>
    <property type="match status" value="1"/>
</dbReference>
<dbReference type="EMBL" id="OJIN01000167">
    <property type="protein sequence ID" value="SPD74597.1"/>
    <property type="molecule type" value="Genomic_DNA"/>
</dbReference>
<dbReference type="PANTHER" id="PTHR30250">
    <property type="entry name" value="PST FAMILY PREDICTED COLANIC ACID TRANSPORTER"/>
    <property type="match status" value="1"/>
</dbReference>
<keyword evidence="6 7" id="KW-0472">Membrane</keyword>
<proteinExistence type="inferred from homology"/>
<evidence type="ECO:0000256" key="7">
    <source>
        <dbReference type="SAM" id="Phobius"/>
    </source>
</evidence>
<feature type="transmembrane region" description="Helical" evidence="7">
    <location>
        <begin position="292"/>
        <end position="312"/>
    </location>
</feature>
<feature type="transmembrane region" description="Helical" evidence="7">
    <location>
        <begin position="381"/>
        <end position="402"/>
    </location>
</feature>
<dbReference type="InterPro" id="IPR050833">
    <property type="entry name" value="Poly_Biosynth_Transport"/>
</dbReference>
<dbReference type="CDD" id="cd13127">
    <property type="entry name" value="MATE_tuaB_like"/>
    <property type="match status" value="1"/>
</dbReference>